<keyword evidence="5 7" id="KW-1133">Transmembrane helix</keyword>
<comment type="subcellular location">
    <subcellularLocation>
        <location evidence="1">Cell membrane</location>
        <topology evidence="1">Multi-pass membrane protein</topology>
    </subcellularLocation>
</comment>
<evidence type="ECO:0000256" key="1">
    <source>
        <dbReference type="ARBA" id="ARBA00004651"/>
    </source>
</evidence>
<dbReference type="Pfam" id="PF07690">
    <property type="entry name" value="MFS_1"/>
    <property type="match status" value="1"/>
</dbReference>
<comment type="caution">
    <text evidence="9">The sequence shown here is derived from an EMBL/GenBank/DDBJ whole genome shotgun (WGS) entry which is preliminary data.</text>
</comment>
<evidence type="ECO:0000259" key="8">
    <source>
        <dbReference type="PROSITE" id="PS50850"/>
    </source>
</evidence>
<dbReference type="PROSITE" id="PS50850">
    <property type="entry name" value="MFS"/>
    <property type="match status" value="1"/>
</dbReference>
<keyword evidence="6 7" id="KW-0472">Membrane</keyword>
<keyword evidence="2" id="KW-0813">Transport</keyword>
<accession>A0AAJ2L0T8</accession>
<evidence type="ECO:0000256" key="2">
    <source>
        <dbReference type="ARBA" id="ARBA00022448"/>
    </source>
</evidence>
<evidence type="ECO:0000313" key="10">
    <source>
        <dbReference type="Proteomes" id="UP001285636"/>
    </source>
</evidence>
<dbReference type="GO" id="GO:0005886">
    <property type="term" value="C:plasma membrane"/>
    <property type="evidence" value="ECO:0007669"/>
    <property type="project" value="UniProtKB-SubCell"/>
</dbReference>
<dbReference type="PANTHER" id="PTHR23513:SF6">
    <property type="entry name" value="MAJOR FACILITATOR SUPERFAMILY ASSOCIATED DOMAIN-CONTAINING PROTEIN"/>
    <property type="match status" value="1"/>
</dbReference>
<evidence type="ECO:0000256" key="6">
    <source>
        <dbReference type="ARBA" id="ARBA00023136"/>
    </source>
</evidence>
<evidence type="ECO:0000256" key="5">
    <source>
        <dbReference type="ARBA" id="ARBA00022989"/>
    </source>
</evidence>
<dbReference type="InterPro" id="IPR020846">
    <property type="entry name" value="MFS_dom"/>
</dbReference>
<protein>
    <submittedName>
        <fullName evidence="9">MFS transporter</fullName>
    </submittedName>
</protein>
<proteinExistence type="predicted"/>
<organism evidence="9 10">
    <name type="scientific">Alkalihalophilus pseudofirmus</name>
    <name type="common">Bacillus pseudofirmus</name>
    <dbReference type="NCBI Taxonomy" id="79885"/>
    <lineage>
        <taxon>Bacteria</taxon>
        <taxon>Bacillati</taxon>
        <taxon>Bacillota</taxon>
        <taxon>Bacilli</taxon>
        <taxon>Bacillales</taxon>
        <taxon>Bacillaceae</taxon>
        <taxon>Alkalihalophilus</taxon>
    </lineage>
</organism>
<dbReference type="InterPro" id="IPR011701">
    <property type="entry name" value="MFS"/>
</dbReference>
<gene>
    <name evidence="9" type="ORF">RYX45_05575</name>
</gene>
<dbReference type="CDD" id="cd06173">
    <property type="entry name" value="MFS_MefA_like"/>
    <property type="match status" value="1"/>
</dbReference>
<dbReference type="RefSeq" id="WP_323466099.1">
    <property type="nucleotide sequence ID" value="NZ_CP144224.1"/>
</dbReference>
<dbReference type="Gene3D" id="1.20.1250.20">
    <property type="entry name" value="MFS general substrate transporter like domains"/>
    <property type="match status" value="2"/>
</dbReference>
<dbReference type="Proteomes" id="UP001285636">
    <property type="component" value="Unassembled WGS sequence"/>
</dbReference>
<evidence type="ECO:0000256" key="3">
    <source>
        <dbReference type="ARBA" id="ARBA00022475"/>
    </source>
</evidence>
<feature type="domain" description="Major facilitator superfamily (MFS) profile" evidence="8">
    <location>
        <begin position="12"/>
        <end position="400"/>
    </location>
</feature>
<feature type="transmembrane region" description="Helical" evidence="7">
    <location>
        <begin position="345"/>
        <end position="368"/>
    </location>
</feature>
<feature type="transmembrane region" description="Helical" evidence="7">
    <location>
        <begin position="286"/>
        <end position="303"/>
    </location>
</feature>
<feature type="transmembrane region" description="Helical" evidence="7">
    <location>
        <begin position="12"/>
        <end position="39"/>
    </location>
</feature>
<evidence type="ECO:0000256" key="4">
    <source>
        <dbReference type="ARBA" id="ARBA00022692"/>
    </source>
</evidence>
<dbReference type="AlphaFoldDB" id="A0AAJ2L0T8"/>
<name>A0AAJ2L0T8_ALKPS</name>
<feature type="transmembrane region" description="Helical" evidence="7">
    <location>
        <begin position="77"/>
        <end position="98"/>
    </location>
</feature>
<dbReference type="InterPro" id="IPR036259">
    <property type="entry name" value="MFS_trans_sf"/>
</dbReference>
<feature type="transmembrane region" description="Helical" evidence="7">
    <location>
        <begin position="141"/>
        <end position="159"/>
    </location>
</feature>
<feature type="transmembrane region" description="Helical" evidence="7">
    <location>
        <begin position="374"/>
        <end position="394"/>
    </location>
</feature>
<dbReference type="PANTHER" id="PTHR23513">
    <property type="entry name" value="INTEGRAL MEMBRANE EFFLUX PROTEIN-RELATED"/>
    <property type="match status" value="1"/>
</dbReference>
<dbReference type="GO" id="GO:0022857">
    <property type="term" value="F:transmembrane transporter activity"/>
    <property type="evidence" value="ECO:0007669"/>
    <property type="project" value="InterPro"/>
</dbReference>
<feature type="transmembrane region" description="Helical" evidence="7">
    <location>
        <begin position="104"/>
        <end position="129"/>
    </location>
</feature>
<sequence length="406" mass="43740">MNTQKSLFKNRQFLFIFIGGFLALIGFSSFFTTTTWFAITELGSASSLGIVLVSITVPRILMMAFGGIIADKFKKTSIMFTTSFIQGCILVLIFVLSYTSSLSISHLVVLGIMFGTLDAFSGPAGASLIPKIVAKNQIQQANAIIQGMGQIGFVVGPIISGSVMEYSGVSAGYLVAAMIVLLSAFMMFPPFFKEAAVVNTVKQTPFHDLKEGFSYVKASKFLLTGILILVTLNFFAFGAITIAIPILVEAYGGTPINLSFIEVGMGLGMLTSTAVLGFVNIRRRGLTSITGLIATLVICVGFSQVPNLFVLTILAFMIGFTMTFVAIPFFTSAQETTDPRIMGRVMSVIFLAMNGFDPLAYAGVTLLVTKGINIQNIVLCFAMVGLMIALLVLWRGKSYRQDKVTQ</sequence>
<feature type="transmembrane region" description="Helical" evidence="7">
    <location>
        <begin position="45"/>
        <end position="70"/>
    </location>
</feature>
<feature type="transmembrane region" description="Helical" evidence="7">
    <location>
        <begin position="309"/>
        <end position="333"/>
    </location>
</feature>
<feature type="transmembrane region" description="Helical" evidence="7">
    <location>
        <begin position="221"/>
        <end position="248"/>
    </location>
</feature>
<evidence type="ECO:0000313" key="9">
    <source>
        <dbReference type="EMBL" id="MDV2884639.1"/>
    </source>
</evidence>
<evidence type="ECO:0000256" key="7">
    <source>
        <dbReference type="SAM" id="Phobius"/>
    </source>
</evidence>
<dbReference type="SUPFAM" id="SSF103473">
    <property type="entry name" value="MFS general substrate transporter"/>
    <property type="match status" value="1"/>
</dbReference>
<keyword evidence="4 7" id="KW-0812">Transmembrane</keyword>
<keyword evidence="3" id="KW-1003">Cell membrane</keyword>
<reference evidence="9" key="1">
    <citation type="submission" date="2023-10" db="EMBL/GenBank/DDBJ databases">
        <title>Screening of Alkalihalophilus pseudofirmusBZ-TG-HK211 and Its Alleviation of Salt Stress on Rapeseed Growth.</title>
        <authorList>
            <person name="Zhao B."/>
            <person name="Guo T."/>
        </authorList>
    </citation>
    <scope>NUCLEOTIDE SEQUENCE</scope>
    <source>
        <strain evidence="9">BZ-TG-HK211</strain>
    </source>
</reference>
<feature type="transmembrane region" description="Helical" evidence="7">
    <location>
        <begin position="260"/>
        <end position="279"/>
    </location>
</feature>
<feature type="transmembrane region" description="Helical" evidence="7">
    <location>
        <begin position="171"/>
        <end position="192"/>
    </location>
</feature>
<dbReference type="EMBL" id="JAWJAY010000001">
    <property type="protein sequence ID" value="MDV2884639.1"/>
    <property type="molecule type" value="Genomic_DNA"/>
</dbReference>